<dbReference type="InterPro" id="IPR037923">
    <property type="entry name" value="HTH-like"/>
</dbReference>
<sequence length="309" mass="35679">MTLIPLLQEDAEARSLKLQIADRLNYFSDEALPEYFQVHFFSGYLNDFIELKSDCFTLIFCQRGTVRRTVGNIAFTAEANTLHMTAPDAVNQIGSGGEQIEVFVIFFKKDFLLNSNIHDEFLEGFLNDFPAQPPITTITPANVKAVTHLLQRINEEFKNRSPFHDQLLRLMFMEVVYLATRSYFQQNQQQQLNRASALASRFYQLVDEHFLSVRNVQEYADKLYVSSKYLIKVIKQETGLTPLQYIHNRVLKEAEALLTHSDMSIKEITDKLNFDSSSHFSRFIKHATGYNPSDFQRQRAMEVLPAVKA</sequence>
<dbReference type="SUPFAM" id="SSF46689">
    <property type="entry name" value="Homeodomain-like"/>
    <property type="match status" value="1"/>
</dbReference>
<protein>
    <submittedName>
        <fullName evidence="5">AraC family transcriptional regulator</fullName>
    </submittedName>
</protein>
<dbReference type="GO" id="GO:0003700">
    <property type="term" value="F:DNA-binding transcription factor activity"/>
    <property type="evidence" value="ECO:0007669"/>
    <property type="project" value="InterPro"/>
</dbReference>
<evidence type="ECO:0000256" key="2">
    <source>
        <dbReference type="ARBA" id="ARBA00023125"/>
    </source>
</evidence>
<comment type="caution">
    <text evidence="5">The sequence shown here is derived from an EMBL/GenBank/DDBJ whole genome shotgun (WGS) entry which is preliminary data.</text>
</comment>
<evidence type="ECO:0000256" key="3">
    <source>
        <dbReference type="ARBA" id="ARBA00023163"/>
    </source>
</evidence>
<evidence type="ECO:0000256" key="1">
    <source>
        <dbReference type="ARBA" id="ARBA00023015"/>
    </source>
</evidence>
<dbReference type="RefSeq" id="WP_245130389.1">
    <property type="nucleotide sequence ID" value="NZ_JALJEJ010000005.1"/>
</dbReference>
<dbReference type="PANTHER" id="PTHR43280:SF32">
    <property type="entry name" value="TRANSCRIPTIONAL REGULATORY PROTEIN"/>
    <property type="match status" value="1"/>
</dbReference>
<dbReference type="GO" id="GO:0043565">
    <property type="term" value="F:sequence-specific DNA binding"/>
    <property type="evidence" value="ECO:0007669"/>
    <property type="project" value="InterPro"/>
</dbReference>
<dbReference type="Gene3D" id="1.10.10.60">
    <property type="entry name" value="Homeodomain-like"/>
    <property type="match status" value="1"/>
</dbReference>
<dbReference type="PANTHER" id="PTHR43280">
    <property type="entry name" value="ARAC-FAMILY TRANSCRIPTIONAL REGULATOR"/>
    <property type="match status" value="1"/>
</dbReference>
<reference evidence="5" key="1">
    <citation type="submission" date="2022-04" db="EMBL/GenBank/DDBJ databases">
        <title>Mucilaginibacter sp. RS28 isolated from freshwater.</title>
        <authorList>
            <person name="Ko S.-R."/>
        </authorList>
    </citation>
    <scope>NUCLEOTIDE SEQUENCE</scope>
    <source>
        <strain evidence="5">RS28</strain>
    </source>
</reference>
<evidence type="ECO:0000259" key="4">
    <source>
        <dbReference type="PROSITE" id="PS01124"/>
    </source>
</evidence>
<dbReference type="Pfam" id="PF12833">
    <property type="entry name" value="HTH_18"/>
    <property type="match status" value="1"/>
</dbReference>
<dbReference type="InterPro" id="IPR009057">
    <property type="entry name" value="Homeodomain-like_sf"/>
</dbReference>
<organism evidence="5 6">
    <name type="scientific">Mucilaginibacter straminoryzae</name>
    <dbReference type="NCBI Taxonomy" id="2932774"/>
    <lineage>
        <taxon>Bacteria</taxon>
        <taxon>Pseudomonadati</taxon>
        <taxon>Bacteroidota</taxon>
        <taxon>Sphingobacteriia</taxon>
        <taxon>Sphingobacteriales</taxon>
        <taxon>Sphingobacteriaceae</taxon>
        <taxon>Mucilaginibacter</taxon>
    </lineage>
</organism>
<dbReference type="SUPFAM" id="SSF51215">
    <property type="entry name" value="Regulatory protein AraC"/>
    <property type="match status" value="1"/>
</dbReference>
<evidence type="ECO:0000313" key="6">
    <source>
        <dbReference type="Proteomes" id="UP001139450"/>
    </source>
</evidence>
<feature type="domain" description="HTH araC/xylS-type" evidence="4">
    <location>
        <begin position="200"/>
        <end position="298"/>
    </location>
</feature>
<evidence type="ECO:0000313" key="5">
    <source>
        <dbReference type="EMBL" id="MCJ8210550.1"/>
    </source>
</evidence>
<dbReference type="SMART" id="SM00342">
    <property type="entry name" value="HTH_ARAC"/>
    <property type="match status" value="1"/>
</dbReference>
<name>A0A9X1X5P6_9SPHI</name>
<proteinExistence type="predicted"/>
<dbReference type="PROSITE" id="PS01124">
    <property type="entry name" value="HTH_ARAC_FAMILY_2"/>
    <property type="match status" value="1"/>
</dbReference>
<dbReference type="Proteomes" id="UP001139450">
    <property type="component" value="Unassembled WGS sequence"/>
</dbReference>
<keyword evidence="6" id="KW-1185">Reference proteome</keyword>
<accession>A0A9X1X5P6</accession>
<dbReference type="AlphaFoldDB" id="A0A9X1X5P6"/>
<keyword evidence="1" id="KW-0805">Transcription regulation</keyword>
<dbReference type="InterPro" id="IPR018060">
    <property type="entry name" value="HTH_AraC"/>
</dbReference>
<gene>
    <name evidence="5" type="ORF">MUY27_12600</name>
</gene>
<keyword evidence="3" id="KW-0804">Transcription</keyword>
<dbReference type="EMBL" id="JALJEJ010000005">
    <property type="protein sequence ID" value="MCJ8210550.1"/>
    <property type="molecule type" value="Genomic_DNA"/>
</dbReference>
<keyword evidence="2" id="KW-0238">DNA-binding</keyword>